<dbReference type="Proteomes" id="UP000008370">
    <property type="component" value="Unassembled WGS sequence"/>
</dbReference>
<dbReference type="GeneID" id="18915075"/>
<feature type="compositionally biased region" description="Basic and acidic residues" evidence="1">
    <location>
        <begin position="54"/>
        <end position="67"/>
    </location>
</feature>
<sequence length="96" mass="10961">MSCAVAKLESFRTMMAVGDAAEYSQCRRSKKGAYIIHENTLREDGLRRVSSFESSRKAHERHQTAYKKKLEDDNISPNAECSLLALKDHDKKKRMG</sequence>
<reference evidence="2 3" key="1">
    <citation type="journal article" date="2012" name="BMC Genomics">
        <title>Comparative genomics of the white-rot fungi, Phanerochaete carnosa and P. chrysosporium, to elucidate the genetic basis of the distinct wood types they colonize.</title>
        <authorList>
            <person name="Suzuki H."/>
            <person name="MacDonald J."/>
            <person name="Syed K."/>
            <person name="Salamov A."/>
            <person name="Hori C."/>
            <person name="Aerts A."/>
            <person name="Henrissat B."/>
            <person name="Wiebenga A."/>
            <person name="vanKuyk P.A."/>
            <person name="Barry K."/>
            <person name="Lindquist E."/>
            <person name="LaButti K."/>
            <person name="Lapidus A."/>
            <person name="Lucas S."/>
            <person name="Coutinho P."/>
            <person name="Gong Y."/>
            <person name="Samejima M."/>
            <person name="Mahadevan R."/>
            <person name="Abou-Zaid M."/>
            <person name="de Vries R.P."/>
            <person name="Igarashi K."/>
            <person name="Yadav J.S."/>
            <person name="Grigoriev I.V."/>
            <person name="Master E.R."/>
        </authorList>
    </citation>
    <scope>NUCLEOTIDE SEQUENCE [LARGE SCALE GENOMIC DNA]</scope>
    <source>
        <strain evidence="2 3">HHB-10118-sp</strain>
    </source>
</reference>
<protein>
    <submittedName>
        <fullName evidence="2">Uncharacterized protein</fullName>
    </submittedName>
</protein>
<dbReference type="KEGG" id="pco:PHACADRAFT_250973"/>
<feature type="non-terminal residue" evidence="2">
    <location>
        <position position="96"/>
    </location>
</feature>
<gene>
    <name evidence="2" type="ORF">PHACADRAFT_250973</name>
</gene>
<evidence type="ECO:0000256" key="1">
    <source>
        <dbReference type="SAM" id="MobiDB-lite"/>
    </source>
</evidence>
<dbReference type="RefSeq" id="XP_007392633.1">
    <property type="nucleotide sequence ID" value="XM_007392571.1"/>
</dbReference>
<keyword evidence="3" id="KW-1185">Reference proteome</keyword>
<proteinExistence type="predicted"/>
<dbReference type="EMBL" id="JH930469">
    <property type="protein sequence ID" value="EKM60088.1"/>
    <property type="molecule type" value="Genomic_DNA"/>
</dbReference>
<accession>K5W807</accession>
<evidence type="ECO:0000313" key="3">
    <source>
        <dbReference type="Proteomes" id="UP000008370"/>
    </source>
</evidence>
<organism evidence="2 3">
    <name type="scientific">Phanerochaete carnosa (strain HHB-10118-sp)</name>
    <name type="common">White-rot fungus</name>
    <name type="synonym">Peniophora carnosa</name>
    <dbReference type="NCBI Taxonomy" id="650164"/>
    <lineage>
        <taxon>Eukaryota</taxon>
        <taxon>Fungi</taxon>
        <taxon>Dikarya</taxon>
        <taxon>Basidiomycota</taxon>
        <taxon>Agaricomycotina</taxon>
        <taxon>Agaricomycetes</taxon>
        <taxon>Polyporales</taxon>
        <taxon>Phanerochaetaceae</taxon>
        <taxon>Phanerochaete</taxon>
    </lineage>
</organism>
<feature type="region of interest" description="Disordered" evidence="1">
    <location>
        <begin position="48"/>
        <end position="67"/>
    </location>
</feature>
<evidence type="ECO:0000313" key="2">
    <source>
        <dbReference type="EMBL" id="EKM60088.1"/>
    </source>
</evidence>
<dbReference type="HOGENOM" id="CLU_2365316_0_0_1"/>
<name>K5W807_PHACS</name>
<dbReference type="InParanoid" id="K5W807"/>
<dbReference type="AlphaFoldDB" id="K5W807"/>